<sequence>MSMIEGLKNAASIIEQYQLESVLSVDCDERQGARIQIWDHSELEKISHLVINEVTPKISRAYVMLNGVKIFMVTSDVSNWLEEIA</sequence>
<dbReference type="RefSeq" id="WP_241368805.1">
    <property type="nucleotide sequence ID" value="NZ_JAKZFC010000002.1"/>
</dbReference>
<dbReference type="Proteomes" id="UP001316087">
    <property type="component" value="Unassembled WGS sequence"/>
</dbReference>
<accession>A0ABS9UC91</accession>
<name>A0ABS9UC91_9BACL</name>
<dbReference type="EMBL" id="JAKZFC010000002">
    <property type="protein sequence ID" value="MCH7321750.1"/>
    <property type="molecule type" value="Genomic_DNA"/>
</dbReference>
<proteinExistence type="predicted"/>
<reference evidence="1 2" key="1">
    <citation type="submission" date="2022-03" db="EMBL/GenBank/DDBJ databases">
        <authorList>
            <person name="Jo J.-H."/>
            <person name="Im W.-T."/>
        </authorList>
    </citation>
    <scope>NUCLEOTIDE SEQUENCE [LARGE SCALE GENOMIC DNA]</scope>
    <source>
        <strain evidence="1 2">MA9</strain>
    </source>
</reference>
<keyword evidence="2" id="KW-1185">Reference proteome</keyword>
<comment type="caution">
    <text evidence="1">The sequence shown here is derived from an EMBL/GenBank/DDBJ whole genome shotgun (WGS) entry which is preliminary data.</text>
</comment>
<evidence type="ECO:0000313" key="1">
    <source>
        <dbReference type="EMBL" id="MCH7321750.1"/>
    </source>
</evidence>
<protein>
    <submittedName>
        <fullName evidence="1">Uncharacterized protein</fullName>
    </submittedName>
</protein>
<organism evidence="1 2">
    <name type="scientific">Solibacillus palustris</name>
    <dbReference type="NCBI Taxonomy" id="2908203"/>
    <lineage>
        <taxon>Bacteria</taxon>
        <taxon>Bacillati</taxon>
        <taxon>Bacillota</taxon>
        <taxon>Bacilli</taxon>
        <taxon>Bacillales</taxon>
        <taxon>Caryophanaceae</taxon>
        <taxon>Solibacillus</taxon>
    </lineage>
</organism>
<gene>
    <name evidence="1" type="ORF">LZ480_07570</name>
</gene>
<evidence type="ECO:0000313" key="2">
    <source>
        <dbReference type="Proteomes" id="UP001316087"/>
    </source>
</evidence>